<dbReference type="SMART" id="SM00327">
    <property type="entry name" value="VWA"/>
    <property type="match status" value="1"/>
</dbReference>
<dbReference type="InterPro" id="IPR036465">
    <property type="entry name" value="vWFA_dom_sf"/>
</dbReference>
<dbReference type="InterPro" id="IPR050768">
    <property type="entry name" value="UPF0353/GerABKA_families"/>
</dbReference>
<feature type="domain" description="VWFA" evidence="2">
    <location>
        <begin position="87"/>
        <end position="281"/>
    </location>
</feature>
<evidence type="ECO:0000259" key="2">
    <source>
        <dbReference type="PROSITE" id="PS50234"/>
    </source>
</evidence>
<dbReference type="PANTHER" id="PTHR22550:SF14">
    <property type="entry name" value="VWFA DOMAIN-CONTAINING PROTEIN"/>
    <property type="match status" value="1"/>
</dbReference>
<protein>
    <submittedName>
        <fullName evidence="3">TPR domain protein in aerotolerance operon</fullName>
    </submittedName>
</protein>
<keyword evidence="1" id="KW-0472">Membrane</keyword>
<dbReference type="Gene3D" id="3.40.50.410">
    <property type="entry name" value="von Willebrand factor, type A domain"/>
    <property type="match status" value="1"/>
</dbReference>
<dbReference type="Pfam" id="PF13519">
    <property type="entry name" value="VWA_2"/>
    <property type="match status" value="1"/>
</dbReference>
<feature type="transmembrane region" description="Helical" evidence="1">
    <location>
        <begin position="6"/>
        <end position="23"/>
    </location>
</feature>
<feature type="transmembrane region" description="Helical" evidence="1">
    <location>
        <begin position="55"/>
        <end position="74"/>
    </location>
</feature>
<sequence length="323" mass="36614">MFEFKNIELLWILVLVIPMFLMVKNRKSDIESIFKSSLFEKIKLKNSGLSQKSRALFFIGAFALLVIAFARPVINNGEIKVKSSFINMVVAIDMSKSMFANDVYPSRFDFAKKKFIDMMEYLKNTKVSLMGFSSQTFLISPLTEDFHSLKFLTTNLTIDHLSLKGTDILNTLKTANELMEKQENKILFLFTDGADNKDFKKELAYAKEHHITLYIYGIGTLKGGVINTPNGALKDKNGNIVVVKLNEKIKTLALQSGGAYMRQTLEKDDIKMLVSEIQSHFKAKNDSSSTIKDEKELFVIPLAIGFLLLMISFFSLPKRKGVK</sequence>
<dbReference type="PROSITE" id="PS50234">
    <property type="entry name" value="VWFA"/>
    <property type="match status" value="1"/>
</dbReference>
<keyword evidence="1" id="KW-1133">Transmembrane helix</keyword>
<evidence type="ECO:0000256" key="1">
    <source>
        <dbReference type="SAM" id="Phobius"/>
    </source>
</evidence>
<dbReference type="SUPFAM" id="SSF53300">
    <property type="entry name" value="vWA-like"/>
    <property type="match status" value="1"/>
</dbReference>
<evidence type="ECO:0000313" key="3">
    <source>
        <dbReference type="EMBL" id="SFV61202.1"/>
    </source>
</evidence>
<reference evidence="3" key="1">
    <citation type="submission" date="2016-10" db="EMBL/GenBank/DDBJ databases">
        <authorList>
            <person name="de Groot N.N."/>
        </authorList>
    </citation>
    <scope>NUCLEOTIDE SEQUENCE</scope>
</reference>
<dbReference type="InterPro" id="IPR002035">
    <property type="entry name" value="VWF_A"/>
</dbReference>
<accession>A0A1W1C645</accession>
<organism evidence="3">
    <name type="scientific">hydrothermal vent metagenome</name>
    <dbReference type="NCBI Taxonomy" id="652676"/>
    <lineage>
        <taxon>unclassified sequences</taxon>
        <taxon>metagenomes</taxon>
        <taxon>ecological metagenomes</taxon>
    </lineage>
</organism>
<keyword evidence="1" id="KW-0812">Transmembrane</keyword>
<dbReference type="EMBL" id="FPHE01000104">
    <property type="protein sequence ID" value="SFV61202.1"/>
    <property type="molecule type" value="Genomic_DNA"/>
</dbReference>
<name>A0A1W1C645_9ZZZZ</name>
<gene>
    <name evidence="3" type="ORF">MNB_SV-12-63</name>
</gene>
<feature type="transmembrane region" description="Helical" evidence="1">
    <location>
        <begin position="297"/>
        <end position="316"/>
    </location>
</feature>
<dbReference type="PANTHER" id="PTHR22550">
    <property type="entry name" value="SPORE GERMINATION PROTEIN"/>
    <property type="match status" value="1"/>
</dbReference>
<dbReference type="AlphaFoldDB" id="A0A1W1C645"/>
<proteinExistence type="predicted"/>